<accession>A0ABT2H1F3</accession>
<dbReference type="Gene3D" id="3.10.180.10">
    <property type="entry name" value="2,3-Dihydroxybiphenyl 1,2-Dioxygenase, domain 1"/>
    <property type="match status" value="1"/>
</dbReference>
<dbReference type="InterPro" id="IPR029068">
    <property type="entry name" value="Glyas_Bleomycin-R_OHBP_Dase"/>
</dbReference>
<protein>
    <submittedName>
        <fullName evidence="2">VOC family protein</fullName>
    </submittedName>
</protein>
<proteinExistence type="predicted"/>
<reference evidence="2" key="1">
    <citation type="submission" date="2022-08" db="EMBL/GenBank/DDBJ databases">
        <authorList>
            <person name="Deng Y."/>
            <person name="Han X.-F."/>
            <person name="Zhang Y.-Q."/>
        </authorList>
    </citation>
    <scope>NUCLEOTIDE SEQUENCE</scope>
    <source>
        <strain evidence="2">CPCC 203386</strain>
    </source>
</reference>
<gene>
    <name evidence="2" type="ORF">N1032_08360</name>
</gene>
<feature type="domain" description="VOC" evidence="1">
    <location>
        <begin position="1"/>
        <end position="132"/>
    </location>
</feature>
<evidence type="ECO:0000313" key="3">
    <source>
        <dbReference type="Proteomes" id="UP001165586"/>
    </source>
</evidence>
<dbReference type="EMBL" id="JANLCJ010000002">
    <property type="protein sequence ID" value="MCS5733750.1"/>
    <property type="molecule type" value="Genomic_DNA"/>
</dbReference>
<dbReference type="InterPro" id="IPR004360">
    <property type="entry name" value="Glyas_Fos-R_dOase_dom"/>
</dbReference>
<comment type="caution">
    <text evidence="2">The sequence shown here is derived from an EMBL/GenBank/DDBJ whole genome shotgun (WGS) entry which is preliminary data.</text>
</comment>
<evidence type="ECO:0000313" key="2">
    <source>
        <dbReference type="EMBL" id="MCS5733750.1"/>
    </source>
</evidence>
<evidence type="ECO:0000259" key="1">
    <source>
        <dbReference type="PROSITE" id="PS51819"/>
    </source>
</evidence>
<dbReference type="InterPro" id="IPR037523">
    <property type="entry name" value="VOC_core"/>
</dbReference>
<dbReference type="Proteomes" id="UP001165586">
    <property type="component" value="Unassembled WGS sequence"/>
</dbReference>
<sequence length="136" mass="14506">MLDHVYISVTDPERSLAFYAAALEPLGFAPFGTYESASGPDTVPDLWGLSDGGHGRGIASSIWLRQRRPGETGLYLGLVADDTATVDATYAAALAAGATDDGVPAMRTYFADGYYAANIIDLDDNRLEIVNKAWNT</sequence>
<dbReference type="RefSeq" id="WP_259538565.1">
    <property type="nucleotide sequence ID" value="NZ_JANLCJ010000002.1"/>
</dbReference>
<dbReference type="PANTHER" id="PTHR35006:SF2">
    <property type="entry name" value="GLYOXALASE FAMILY PROTEIN (AFU_ORTHOLOGUE AFUA_5G14830)"/>
    <property type="match status" value="1"/>
</dbReference>
<organism evidence="2 3">
    <name type="scientific">Herbiconiux daphne</name>
    <dbReference type="NCBI Taxonomy" id="2970914"/>
    <lineage>
        <taxon>Bacteria</taxon>
        <taxon>Bacillati</taxon>
        <taxon>Actinomycetota</taxon>
        <taxon>Actinomycetes</taxon>
        <taxon>Micrococcales</taxon>
        <taxon>Microbacteriaceae</taxon>
        <taxon>Herbiconiux</taxon>
    </lineage>
</organism>
<dbReference type="PROSITE" id="PS51819">
    <property type="entry name" value="VOC"/>
    <property type="match status" value="1"/>
</dbReference>
<dbReference type="SUPFAM" id="SSF54593">
    <property type="entry name" value="Glyoxalase/Bleomycin resistance protein/Dihydroxybiphenyl dioxygenase"/>
    <property type="match status" value="1"/>
</dbReference>
<keyword evidence="3" id="KW-1185">Reference proteome</keyword>
<dbReference type="Pfam" id="PF00903">
    <property type="entry name" value="Glyoxalase"/>
    <property type="match status" value="1"/>
</dbReference>
<dbReference type="PANTHER" id="PTHR35006">
    <property type="entry name" value="GLYOXALASE FAMILY PROTEIN (AFU_ORTHOLOGUE AFUA_5G14830)"/>
    <property type="match status" value="1"/>
</dbReference>
<name>A0ABT2H1F3_9MICO</name>